<dbReference type="GO" id="GO:0016620">
    <property type="term" value="F:oxidoreductase activity, acting on the aldehyde or oxo group of donors, NAD or NADP as acceptor"/>
    <property type="evidence" value="ECO:0007669"/>
    <property type="project" value="InterPro"/>
</dbReference>
<keyword evidence="1" id="KW-0560">Oxidoreductase</keyword>
<dbReference type="EMBL" id="RKLR01000004">
    <property type="protein sequence ID" value="MBX0323691.1"/>
    <property type="molecule type" value="Genomic_DNA"/>
</dbReference>
<dbReference type="InterPro" id="IPR051267">
    <property type="entry name" value="STEAP_metalloreductase"/>
</dbReference>
<dbReference type="InterPro" id="IPR036291">
    <property type="entry name" value="NAD(P)-bd_dom_sf"/>
</dbReference>
<keyword evidence="4" id="KW-1185">Reference proteome</keyword>
<name>A0AAW4PR69_9EURY</name>
<dbReference type="AlphaFoldDB" id="A0AAW4PR69"/>
<dbReference type="Pfam" id="PF03807">
    <property type="entry name" value="F420_oxidored"/>
    <property type="match status" value="1"/>
</dbReference>
<evidence type="ECO:0000256" key="1">
    <source>
        <dbReference type="ARBA" id="ARBA00023002"/>
    </source>
</evidence>
<dbReference type="Proteomes" id="UP001430377">
    <property type="component" value="Unassembled WGS sequence"/>
</dbReference>
<comment type="caution">
    <text evidence="3">The sequence shown here is derived from an EMBL/GenBank/DDBJ whole genome shotgun (WGS) entry which is preliminary data.</text>
</comment>
<evidence type="ECO:0000313" key="3">
    <source>
        <dbReference type="EMBL" id="MBX0323691.1"/>
    </source>
</evidence>
<dbReference type="PANTHER" id="PTHR14239">
    <property type="entry name" value="DUDULIN-RELATED"/>
    <property type="match status" value="1"/>
</dbReference>
<evidence type="ECO:0000313" key="4">
    <source>
        <dbReference type="Proteomes" id="UP001430377"/>
    </source>
</evidence>
<feature type="domain" description="Semialdehyde dehydrogenase NAD-binding" evidence="2">
    <location>
        <begin position="2"/>
        <end position="104"/>
    </location>
</feature>
<sequence length="198" mass="20451">MRIGIVGTGSVGSALARGLSAANHDVVLGSRDPSSASPDLRDRADVVAVLDQRAAAAHGDVVVLAVPAGVVTDVASDLADTLAGKTVVDTTNEYPAAGEDRALALRVADVLPEAAVVKAFNTIGAERMTDPVVDGERATMFVAGAETDVVERLAADLGFDVVVAGDLSTAGHLEHLARFWIHLSVARGRDIAFRFLES</sequence>
<evidence type="ECO:0000259" key="2">
    <source>
        <dbReference type="SMART" id="SM00859"/>
    </source>
</evidence>
<dbReference type="InterPro" id="IPR000534">
    <property type="entry name" value="Semialdehyde_DH_NAD-bd"/>
</dbReference>
<accession>A0AAW4PR69</accession>
<reference evidence="3 4" key="1">
    <citation type="submission" date="2021-06" db="EMBL/GenBank/DDBJ databases">
        <title>Halomicroarcula sp. a new haloarchaeum isolated from saline soil.</title>
        <authorList>
            <person name="Duran-Viseras A."/>
            <person name="Sanchez-Porro C."/>
            <person name="Ventosa A."/>
        </authorList>
    </citation>
    <scope>NUCLEOTIDE SEQUENCE [LARGE SCALE GENOMIC DNA]</scope>
    <source>
        <strain evidence="3 4">F13</strain>
    </source>
</reference>
<dbReference type="GO" id="GO:0051287">
    <property type="term" value="F:NAD binding"/>
    <property type="evidence" value="ECO:0007669"/>
    <property type="project" value="InterPro"/>
</dbReference>
<dbReference type="InterPro" id="IPR028939">
    <property type="entry name" value="P5C_Rdtase_cat_N"/>
</dbReference>
<dbReference type="Gene3D" id="3.40.50.720">
    <property type="entry name" value="NAD(P)-binding Rossmann-like Domain"/>
    <property type="match status" value="1"/>
</dbReference>
<gene>
    <name evidence="3" type="ORF">EGH21_11695</name>
</gene>
<organism evidence="3 4">
    <name type="scientific">Haloarcula rubra</name>
    <dbReference type="NCBI Taxonomy" id="2487747"/>
    <lineage>
        <taxon>Archaea</taxon>
        <taxon>Methanobacteriati</taxon>
        <taxon>Methanobacteriota</taxon>
        <taxon>Stenosarchaea group</taxon>
        <taxon>Halobacteria</taxon>
        <taxon>Halobacteriales</taxon>
        <taxon>Haloarculaceae</taxon>
        <taxon>Haloarcula</taxon>
    </lineage>
</organism>
<dbReference type="SMART" id="SM00859">
    <property type="entry name" value="Semialdhyde_dh"/>
    <property type="match status" value="1"/>
</dbReference>
<proteinExistence type="predicted"/>
<dbReference type="SUPFAM" id="SSF51735">
    <property type="entry name" value="NAD(P)-binding Rossmann-fold domains"/>
    <property type="match status" value="1"/>
</dbReference>
<protein>
    <submittedName>
        <fullName evidence="3">NAD(P)-binding domain-containing protein</fullName>
    </submittedName>
</protein>